<reference evidence="1" key="1">
    <citation type="journal article" date="2014" name="Int. J. Syst. Evol. Microbiol.">
        <title>Complete genome sequence of Corynebacterium casei LMG S-19264T (=DSM 44701T), isolated from a smear-ripened cheese.</title>
        <authorList>
            <consortium name="US DOE Joint Genome Institute (JGI-PGF)"/>
            <person name="Walter F."/>
            <person name="Albersmeier A."/>
            <person name="Kalinowski J."/>
            <person name="Ruckert C."/>
        </authorList>
    </citation>
    <scope>NUCLEOTIDE SEQUENCE</scope>
    <source>
        <strain evidence="1">CGMCC 1.15758</strain>
    </source>
</reference>
<gene>
    <name evidence="1" type="ORF">GCM10010995_21500</name>
</gene>
<reference evidence="1" key="2">
    <citation type="submission" date="2020-09" db="EMBL/GenBank/DDBJ databases">
        <authorList>
            <person name="Sun Q."/>
            <person name="Zhou Y."/>
        </authorList>
    </citation>
    <scope>NUCLEOTIDE SEQUENCE</scope>
    <source>
        <strain evidence="1">CGMCC 1.15758</strain>
    </source>
</reference>
<protein>
    <submittedName>
        <fullName evidence="1">Uncharacterized protein</fullName>
    </submittedName>
</protein>
<sequence length="50" mass="5825">MYQNCYSVEAVNAVKWIMGSIEYKKLELMEYGFAGYRYTCSLLGLESKDK</sequence>
<evidence type="ECO:0000313" key="2">
    <source>
        <dbReference type="Proteomes" id="UP000636949"/>
    </source>
</evidence>
<dbReference type="EMBL" id="BMJS01000028">
    <property type="protein sequence ID" value="GGG03747.1"/>
    <property type="molecule type" value="Genomic_DNA"/>
</dbReference>
<accession>A0A8J2Z5U4</accession>
<keyword evidence="2" id="KW-1185">Reference proteome</keyword>
<name>A0A8J2Z5U4_9GAMM</name>
<dbReference type="AlphaFoldDB" id="A0A8J2Z5U4"/>
<evidence type="ECO:0000313" key="1">
    <source>
        <dbReference type="EMBL" id="GGG03747.1"/>
    </source>
</evidence>
<proteinExistence type="predicted"/>
<organism evidence="1 2">
    <name type="scientific">Cysteiniphilum litorale</name>
    <dbReference type="NCBI Taxonomy" id="2056700"/>
    <lineage>
        <taxon>Bacteria</taxon>
        <taxon>Pseudomonadati</taxon>
        <taxon>Pseudomonadota</taxon>
        <taxon>Gammaproteobacteria</taxon>
        <taxon>Thiotrichales</taxon>
        <taxon>Fastidiosibacteraceae</taxon>
        <taxon>Cysteiniphilum</taxon>
    </lineage>
</organism>
<dbReference type="Proteomes" id="UP000636949">
    <property type="component" value="Unassembled WGS sequence"/>
</dbReference>
<comment type="caution">
    <text evidence="1">The sequence shown here is derived from an EMBL/GenBank/DDBJ whole genome shotgun (WGS) entry which is preliminary data.</text>
</comment>